<evidence type="ECO:0000256" key="1">
    <source>
        <dbReference type="ARBA" id="ARBA00001946"/>
    </source>
</evidence>
<evidence type="ECO:0000313" key="8">
    <source>
        <dbReference type="Proteomes" id="UP000256763"/>
    </source>
</evidence>
<dbReference type="SUPFAM" id="SSF55073">
    <property type="entry name" value="Nucleotide cyclase"/>
    <property type="match status" value="1"/>
</dbReference>
<gene>
    <name evidence="7" type="ORF">CAL65_15705</name>
</gene>
<dbReference type="PANTHER" id="PTHR45138">
    <property type="entry name" value="REGULATORY COMPONENTS OF SENSORY TRANSDUCTION SYSTEM"/>
    <property type="match status" value="1"/>
</dbReference>
<dbReference type="NCBIfam" id="TIGR00254">
    <property type="entry name" value="GGDEF"/>
    <property type="match status" value="1"/>
</dbReference>
<dbReference type="GO" id="GO:0052621">
    <property type="term" value="F:diguanylate cyclase activity"/>
    <property type="evidence" value="ECO:0007669"/>
    <property type="project" value="UniProtKB-EC"/>
</dbReference>
<organism evidence="7 8">
    <name type="scientific">Alkalilimnicola ehrlichii</name>
    <dbReference type="NCBI Taxonomy" id="351052"/>
    <lineage>
        <taxon>Bacteria</taxon>
        <taxon>Pseudomonadati</taxon>
        <taxon>Pseudomonadota</taxon>
        <taxon>Gammaproteobacteria</taxon>
        <taxon>Chromatiales</taxon>
        <taxon>Ectothiorhodospiraceae</taxon>
        <taxon>Alkalilimnicola</taxon>
    </lineage>
</organism>
<dbReference type="PROSITE" id="PS50887">
    <property type="entry name" value="GGDEF"/>
    <property type="match status" value="1"/>
</dbReference>
<evidence type="ECO:0000256" key="2">
    <source>
        <dbReference type="ARBA" id="ARBA00012528"/>
    </source>
</evidence>
<evidence type="ECO:0000256" key="3">
    <source>
        <dbReference type="ARBA" id="ARBA00034247"/>
    </source>
</evidence>
<feature type="transmembrane region" description="Helical" evidence="5">
    <location>
        <begin position="88"/>
        <end position="109"/>
    </location>
</feature>
<feature type="transmembrane region" description="Helical" evidence="5">
    <location>
        <begin position="16"/>
        <end position="32"/>
    </location>
</feature>
<name>A0A3E0WPM5_9GAMM</name>
<sequence length="297" mass="33450">MTLAPIDSFLSQRSKAGLLILSTLLLAFMGVVDMLSGPELATSVFYLVPIIIVTWYAGFGMGSLTAVAAALVWLGAERYDGVVYSYAFIPYWNMGVRFIFFLLIAYLLARLHDELRSEEQLARTDDLTGLANPRQFRRETEYEIHRASRYNHPFTAAFLDLDNFKAVNDNFGHLVGDQVLREVSDCIKTSLRRPDLAARLGGDEFALLLPETDVEGAHSILERLQESIRTRMRQHAWPVTVSIGAMTFMRPPESVEEIVRRTDRLMYRVKASGKNNMLHDIYRGPTGSMSGPAARQP</sequence>
<evidence type="ECO:0000256" key="5">
    <source>
        <dbReference type="SAM" id="Phobius"/>
    </source>
</evidence>
<feature type="region of interest" description="Disordered" evidence="4">
    <location>
        <begin position="278"/>
        <end position="297"/>
    </location>
</feature>
<dbReference type="Pfam" id="PF00990">
    <property type="entry name" value="GGDEF"/>
    <property type="match status" value="1"/>
</dbReference>
<keyword evidence="5" id="KW-0812">Transmembrane</keyword>
<evidence type="ECO:0000313" key="7">
    <source>
        <dbReference type="EMBL" id="RFA34101.1"/>
    </source>
</evidence>
<dbReference type="CDD" id="cd01949">
    <property type="entry name" value="GGDEF"/>
    <property type="match status" value="1"/>
</dbReference>
<accession>A0A3E0WPM5</accession>
<reference evidence="8" key="1">
    <citation type="submission" date="2017-05" db="EMBL/GenBank/DDBJ databases">
        <authorList>
            <person name="Sharma S."/>
            <person name="Sidhu C."/>
            <person name="Pinnaka A.K."/>
        </authorList>
    </citation>
    <scope>NUCLEOTIDE SEQUENCE [LARGE SCALE GENOMIC DNA]</scope>
    <source>
        <strain evidence="8">AK93</strain>
    </source>
</reference>
<dbReference type="EC" id="2.7.7.65" evidence="2"/>
<dbReference type="EMBL" id="NFZW01000017">
    <property type="protein sequence ID" value="RFA34101.1"/>
    <property type="molecule type" value="Genomic_DNA"/>
</dbReference>
<dbReference type="OrthoDB" id="9773156at2"/>
<comment type="caution">
    <text evidence="7">The sequence shown here is derived from an EMBL/GenBank/DDBJ whole genome shotgun (WGS) entry which is preliminary data.</text>
</comment>
<dbReference type="Proteomes" id="UP000256763">
    <property type="component" value="Unassembled WGS sequence"/>
</dbReference>
<keyword evidence="5" id="KW-1133">Transmembrane helix</keyword>
<dbReference type="SMART" id="SM00267">
    <property type="entry name" value="GGDEF"/>
    <property type="match status" value="1"/>
</dbReference>
<proteinExistence type="predicted"/>
<dbReference type="InterPro" id="IPR043128">
    <property type="entry name" value="Rev_trsase/Diguanyl_cyclase"/>
</dbReference>
<protein>
    <recommendedName>
        <fullName evidence="2">diguanylate cyclase</fullName>
        <ecNumber evidence="2">2.7.7.65</ecNumber>
    </recommendedName>
</protein>
<keyword evidence="8" id="KW-1185">Reference proteome</keyword>
<dbReference type="RefSeq" id="WP_116303159.1">
    <property type="nucleotide sequence ID" value="NZ_NFZV01000018.1"/>
</dbReference>
<dbReference type="FunFam" id="3.30.70.270:FF:000001">
    <property type="entry name" value="Diguanylate cyclase domain protein"/>
    <property type="match status" value="1"/>
</dbReference>
<evidence type="ECO:0000259" key="6">
    <source>
        <dbReference type="PROSITE" id="PS50887"/>
    </source>
</evidence>
<dbReference type="InterPro" id="IPR050469">
    <property type="entry name" value="Diguanylate_Cyclase"/>
</dbReference>
<evidence type="ECO:0000256" key="4">
    <source>
        <dbReference type="SAM" id="MobiDB-lite"/>
    </source>
</evidence>
<comment type="catalytic activity">
    <reaction evidence="3">
        <text>2 GTP = 3',3'-c-di-GMP + 2 diphosphate</text>
        <dbReference type="Rhea" id="RHEA:24898"/>
        <dbReference type="ChEBI" id="CHEBI:33019"/>
        <dbReference type="ChEBI" id="CHEBI:37565"/>
        <dbReference type="ChEBI" id="CHEBI:58805"/>
        <dbReference type="EC" id="2.7.7.65"/>
    </reaction>
</comment>
<dbReference type="PANTHER" id="PTHR45138:SF9">
    <property type="entry name" value="DIGUANYLATE CYCLASE DGCM-RELATED"/>
    <property type="match status" value="1"/>
</dbReference>
<dbReference type="InterPro" id="IPR000160">
    <property type="entry name" value="GGDEF_dom"/>
</dbReference>
<feature type="domain" description="GGDEF" evidence="6">
    <location>
        <begin position="152"/>
        <end position="282"/>
    </location>
</feature>
<keyword evidence="5" id="KW-0472">Membrane</keyword>
<dbReference type="AlphaFoldDB" id="A0A3E0WPM5"/>
<feature type="transmembrane region" description="Helical" evidence="5">
    <location>
        <begin position="44"/>
        <end position="76"/>
    </location>
</feature>
<comment type="cofactor">
    <cofactor evidence="1">
        <name>Mg(2+)</name>
        <dbReference type="ChEBI" id="CHEBI:18420"/>
    </cofactor>
</comment>
<dbReference type="InterPro" id="IPR029787">
    <property type="entry name" value="Nucleotide_cyclase"/>
</dbReference>
<dbReference type="Gene3D" id="3.30.70.270">
    <property type="match status" value="1"/>
</dbReference>